<evidence type="ECO:0000256" key="1">
    <source>
        <dbReference type="ARBA" id="ARBA00006252"/>
    </source>
</evidence>
<dbReference type="GO" id="GO:0005829">
    <property type="term" value="C:cytosol"/>
    <property type="evidence" value="ECO:0007669"/>
    <property type="project" value="TreeGrafter"/>
</dbReference>
<keyword evidence="2" id="KW-0560">Oxidoreductase</keyword>
<dbReference type="AlphaFoldDB" id="B4R884"/>
<proteinExistence type="inferred from homology"/>
<feature type="domain" description="Flavodoxin-like fold" evidence="3">
    <location>
        <begin position="1"/>
        <end position="188"/>
    </location>
</feature>
<dbReference type="KEGG" id="pzu:PHZ_c2793"/>
<dbReference type="EMBL" id="CP000747">
    <property type="protein sequence ID" value="ACG79202.1"/>
    <property type="molecule type" value="Genomic_DNA"/>
</dbReference>
<evidence type="ECO:0000259" key="3">
    <source>
        <dbReference type="Pfam" id="PF02525"/>
    </source>
</evidence>
<dbReference type="InterPro" id="IPR003680">
    <property type="entry name" value="Flavodoxin_fold"/>
</dbReference>
<dbReference type="PANTHER" id="PTHR10204">
    <property type="entry name" value="NAD P H OXIDOREDUCTASE-RELATED"/>
    <property type="match status" value="1"/>
</dbReference>
<dbReference type="Proteomes" id="UP000001868">
    <property type="component" value="Chromosome"/>
</dbReference>
<dbReference type="Pfam" id="PF02525">
    <property type="entry name" value="Flavodoxin_2"/>
    <property type="match status" value="1"/>
</dbReference>
<name>B4R884_PHEZH</name>
<protein>
    <submittedName>
        <fullName evidence="4">NAD(P)H dehydrogenase, quinone family</fullName>
    </submittedName>
</protein>
<dbReference type="PANTHER" id="PTHR10204:SF34">
    <property type="entry name" value="NAD(P)H DEHYDROGENASE [QUINONE] 1 ISOFORM 1"/>
    <property type="match status" value="1"/>
</dbReference>
<sequence>MKHAVIFAHPKPDSFTATIAQTYAQAARDLGHEVVVRDLYGLGFDPCLKAAELPGPGGYAPAADVKAERAVLQDVDVFAFVYPLWFNAPPAILKGYVDRVLSMGFGYEPGPMGVESRLDGRRLISFSSSGAPEDWVRDTGALSALSTLFDRHLAGVCGLIVVDHVHFGEVVPNLTEEWVETHRAKVRETVRAQFGQS</sequence>
<evidence type="ECO:0000313" key="4">
    <source>
        <dbReference type="EMBL" id="ACG79202.1"/>
    </source>
</evidence>
<evidence type="ECO:0000313" key="5">
    <source>
        <dbReference type="Proteomes" id="UP000001868"/>
    </source>
</evidence>
<keyword evidence="5" id="KW-1185">Reference proteome</keyword>
<organism evidence="4 5">
    <name type="scientific">Phenylobacterium zucineum (strain HLK1)</name>
    <dbReference type="NCBI Taxonomy" id="450851"/>
    <lineage>
        <taxon>Bacteria</taxon>
        <taxon>Pseudomonadati</taxon>
        <taxon>Pseudomonadota</taxon>
        <taxon>Alphaproteobacteria</taxon>
        <taxon>Caulobacterales</taxon>
        <taxon>Caulobacteraceae</taxon>
        <taxon>Phenylobacterium</taxon>
    </lineage>
</organism>
<dbReference type="OrthoDB" id="9798454at2"/>
<dbReference type="GO" id="GO:0003955">
    <property type="term" value="F:NAD(P)H dehydrogenase (quinone) activity"/>
    <property type="evidence" value="ECO:0007669"/>
    <property type="project" value="TreeGrafter"/>
</dbReference>
<reference evidence="4 5" key="1">
    <citation type="journal article" date="2008" name="BMC Genomics">
        <title>Complete genome of Phenylobacterium zucineum - a novel facultative intracellular bacterium isolated from human erythroleukemia cell line K562.</title>
        <authorList>
            <person name="Luo Y."/>
            <person name="Xu X."/>
            <person name="Ding Z."/>
            <person name="Liu Z."/>
            <person name="Zhang B."/>
            <person name="Yan Z."/>
            <person name="Sun J."/>
            <person name="Hu S."/>
            <person name="Hu X."/>
        </authorList>
    </citation>
    <scope>NUCLEOTIDE SEQUENCE [LARGE SCALE GENOMIC DNA]</scope>
    <source>
        <strain evidence="4 5">HLK1</strain>
    </source>
</reference>
<evidence type="ECO:0000256" key="2">
    <source>
        <dbReference type="ARBA" id="ARBA00023002"/>
    </source>
</evidence>
<dbReference type="HOGENOM" id="CLU_058643_1_0_5"/>
<dbReference type="SUPFAM" id="SSF52218">
    <property type="entry name" value="Flavoproteins"/>
    <property type="match status" value="1"/>
</dbReference>
<gene>
    <name evidence="4" type="ordered locus">PHZ_c2793</name>
</gene>
<dbReference type="InterPro" id="IPR051545">
    <property type="entry name" value="NAD(P)H_dehydrogenase_qn"/>
</dbReference>
<comment type="similarity">
    <text evidence="1">Belongs to the NAD(P)H dehydrogenase (quinone) family.</text>
</comment>
<dbReference type="Gene3D" id="3.40.50.360">
    <property type="match status" value="1"/>
</dbReference>
<accession>B4R884</accession>
<dbReference type="InterPro" id="IPR029039">
    <property type="entry name" value="Flavoprotein-like_sf"/>
</dbReference>
<dbReference type="STRING" id="450851.PHZ_c2793"/>
<dbReference type="eggNOG" id="COG2249">
    <property type="taxonomic scope" value="Bacteria"/>
</dbReference>
<dbReference type="RefSeq" id="WP_012523340.1">
    <property type="nucleotide sequence ID" value="NC_011144.1"/>
</dbReference>